<dbReference type="RefSeq" id="WP_072848331.1">
    <property type="nucleotide sequence ID" value="NZ_FRAH01000004.1"/>
</dbReference>
<dbReference type="AlphaFoldDB" id="A0A1M6L5S0"/>
<evidence type="ECO:0000256" key="6">
    <source>
        <dbReference type="HAMAP-Rule" id="MF_00867"/>
    </source>
</evidence>
<dbReference type="InterPro" id="IPR015946">
    <property type="entry name" value="KH_dom-like_a/b"/>
</dbReference>
<dbReference type="GO" id="GO:0009252">
    <property type="term" value="P:peptidoglycan biosynthetic process"/>
    <property type="evidence" value="ECO:0007669"/>
    <property type="project" value="UniProtKB-UniRule"/>
</dbReference>
<comment type="domain">
    <text evidence="6">Has an N-terminal Jag-N domain and 2 RNA-binding domains (KH and R3H).</text>
</comment>
<keyword evidence="1 6" id="KW-0963">Cytoplasm</keyword>
<dbReference type="InterPro" id="IPR039247">
    <property type="entry name" value="KhpB"/>
</dbReference>
<reference evidence="9 10" key="1">
    <citation type="submission" date="2016-11" db="EMBL/GenBank/DDBJ databases">
        <authorList>
            <person name="Jaros S."/>
            <person name="Januszkiewicz K."/>
            <person name="Wedrychowicz H."/>
        </authorList>
    </citation>
    <scope>NUCLEOTIDE SEQUENCE [LARGE SCALE GENOMIC DNA]</scope>
    <source>
        <strain evidence="9 10">DSM 14214</strain>
    </source>
</reference>
<keyword evidence="3 6" id="KW-0133">Cell shape</keyword>
<evidence type="ECO:0000256" key="1">
    <source>
        <dbReference type="ARBA" id="ARBA00022490"/>
    </source>
</evidence>
<feature type="domain" description="R3H" evidence="8">
    <location>
        <begin position="140"/>
        <end position="206"/>
    </location>
</feature>
<dbReference type="Gene3D" id="3.30.1370.50">
    <property type="entry name" value="R3H-like domain"/>
    <property type="match status" value="1"/>
</dbReference>
<dbReference type="PANTHER" id="PTHR35800">
    <property type="entry name" value="PROTEIN JAG"/>
    <property type="match status" value="1"/>
</dbReference>
<dbReference type="OrthoDB" id="9794483at2"/>
<evidence type="ECO:0000259" key="8">
    <source>
        <dbReference type="PROSITE" id="PS51061"/>
    </source>
</evidence>
<organism evidence="9 10">
    <name type="scientific">Anaerotignum lactatifermentans DSM 14214</name>
    <dbReference type="NCBI Taxonomy" id="1121323"/>
    <lineage>
        <taxon>Bacteria</taxon>
        <taxon>Bacillati</taxon>
        <taxon>Bacillota</taxon>
        <taxon>Clostridia</taxon>
        <taxon>Lachnospirales</taxon>
        <taxon>Anaerotignaceae</taxon>
        <taxon>Anaerotignum</taxon>
    </lineage>
</organism>
<dbReference type="GO" id="GO:0005737">
    <property type="term" value="C:cytoplasm"/>
    <property type="evidence" value="ECO:0007669"/>
    <property type="project" value="UniProtKB-SubCell"/>
</dbReference>
<dbReference type="SMART" id="SM00393">
    <property type="entry name" value="R3H"/>
    <property type="match status" value="1"/>
</dbReference>
<dbReference type="NCBIfam" id="NF041568">
    <property type="entry name" value="Jag_EloR"/>
    <property type="match status" value="1"/>
</dbReference>
<dbReference type="Pfam" id="PF14804">
    <property type="entry name" value="Jag_N"/>
    <property type="match status" value="1"/>
</dbReference>
<dbReference type="Gene3D" id="3.30.300.20">
    <property type="match status" value="1"/>
</dbReference>
<dbReference type="InterPro" id="IPR034079">
    <property type="entry name" value="R3H_KhpB"/>
</dbReference>
<dbReference type="HAMAP" id="MF_00867">
    <property type="entry name" value="KhpB"/>
    <property type="match status" value="1"/>
</dbReference>
<evidence type="ECO:0000256" key="5">
    <source>
        <dbReference type="ARBA" id="ARBA00023316"/>
    </source>
</evidence>
<dbReference type="PANTHER" id="PTHR35800:SF1">
    <property type="entry name" value="RNA-BINDING PROTEIN KHPB"/>
    <property type="match status" value="1"/>
</dbReference>
<protein>
    <recommendedName>
        <fullName evidence="6">RNA-binding protein KhpB</fullName>
    </recommendedName>
    <alternativeName>
        <fullName evidence="6">RNA-binding protein EloR</fullName>
    </alternativeName>
</protein>
<evidence type="ECO:0000256" key="4">
    <source>
        <dbReference type="ARBA" id="ARBA00023186"/>
    </source>
</evidence>
<feature type="region of interest" description="Disordered" evidence="7">
    <location>
        <begin position="205"/>
        <end position="234"/>
    </location>
</feature>
<comment type="subunit">
    <text evidence="6">Forms a complex with KhpA.</text>
</comment>
<keyword evidence="4 6" id="KW-0143">Chaperone</keyword>
<dbReference type="GO" id="GO:0008360">
    <property type="term" value="P:regulation of cell shape"/>
    <property type="evidence" value="ECO:0007669"/>
    <property type="project" value="UniProtKB-KW"/>
</dbReference>
<feature type="compositionally biased region" description="Basic and acidic residues" evidence="7">
    <location>
        <begin position="210"/>
        <end position="234"/>
    </location>
</feature>
<sequence length="234" mass="26569">MDEIRKSGKTIDEAVAAALAELQAEKDEVTITVIEEGSKGFLGMFGGKDAVVLVKKNFNPEKAAENFLREVFLSMGLIIKIETKMQDKHLLVDLTGDDMGILIGKRGQTLDALQYLVNLVVNKNSASYISVMLDTENYRQRRKETLETLAFNLAKKVKHTRKNVVLEPMNPYERRIIHSTLQNDRYVTTFSEGKEPFRNVVIALKGKNGQPKDSRKMERGERHERAERMEKAEA</sequence>
<feature type="region of interest" description="Jag_N domain" evidence="6">
    <location>
        <begin position="5"/>
        <end position="55"/>
    </location>
</feature>
<dbReference type="Proteomes" id="UP000183975">
    <property type="component" value="Unassembled WGS sequence"/>
</dbReference>
<dbReference type="GO" id="GO:0003723">
    <property type="term" value="F:RNA binding"/>
    <property type="evidence" value="ECO:0007669"/>
    <property type="project" value="UniProtKB-UniRule"/>
</dbReference>
<dbReference type="SMART" id="SM01245">
    <property type="entry name" value="Jag_N"/>
    <property type="match status" value="1"/>
</dbReference>
<dbReference type="InterPro" id="IPR032782">
    <property type="entry name" value="KhpB_N"/>
</dbReference>
<dbReference type="EMBL" id="FRAH01000004">
    <property type="protein sequence ID" value="SHJ66556.1"/>
    <property type="molecule type" value="Genomic_DNA"/>
</dbReference>
<dbReference type="GO" id="GO:0071555">
    <property type="term" value="P:cell wall organization"/>
    <property type="evidence" value="ECO:0007669"/>
    <property type="project" value="UniProtKB-KW"/>
</dbReference>
<dbReference type="InterPro" id="IPR038008">
    <property type="entry name" value="Jag_KH"/>
</dbReference>
<dbReference type="Pfam" id="PF01424">
    <property type="entry name" value="R3H"/>
    <property type="match status" value="1"/>
</dbReference>
<comment type="similarity">
    <text evidence="6">Belongs to the KhpB RNA-binding protein family.</text>
</comment>
<proteinExistence type="inferred from homology"/>
<dbReference type="InterPro" id="IPR036867">
    <property type="entry name" value="R3H_dom_sf"/>
</dbReference>
<comment type="function">
    <text evidence="6">A probable RNA chaperone. Forms a complex with KhpA which binds to cellular RNA and controls its expression. Plays a role in peptidoglycan (PG) homeostasis and cell length regulation.</text>
</comment>
<keyword evidence="10" id="KW-1185">Reference proteome</keyword>
<dbReference type="SUPFAM" id="SSF82708">
    <property type="entry name" value="R3H domain"/>
    <property type="match status" value="1"/>
</dbReference>
<gene>
    <name evidence="6" type="primary">khpB</name>
    <name evidence="6" type="synonym">eloR</name>
    <name evidence="9" type="ORF">SAMN02745138_00285</name>
</gene>
<dbReference type="CDD" id="cd02414">
    <property type="entry name" value="KH-II_Jag"/>
    <property type="match status" value="1"/>
</dbReference>
<evidence type="ECO:0000256" key="7">
    <source>
        <dbReference type="SAM" id="MobiDB-lite"/>
    </source>
</evidence>
<keyword evidence="5 6" id="KW-0961">Cell wall biogenesis/degradation</keyword>
<dbReference type="PROSITE" id="PS51061">
    <property type="entry name" value="R3H"/>
    <property type="match status" value="1"/>
</dbReference>
<evidence type="ECO:0000256" key="3">
    <source>
        <dbReference type="ARBA" id="ARBA00022960"/>
    </source>
</evidence>
<evidence type="ECO:0000256" key="2">
    <source>
        <dbReference type="ARBA" id="ARBA00022884"/>
    </source>
</evidence>
<dbReference type="Pfam" id="PF13083">
    <property type="entry name" value="KH_KhpA-B"/>
    <property type="match status" value="1"/>
</dbReference>
<accession>A0A1M6L5S0</accession>
<evidence type="ECO:0000313" key="9">
    <source>
        <dbReference type="EMBL" id="SHJ66556.1"/>
    </source>
</evidence>
<dbReference type="InterPro" id="IPR001374">
    <property type="entry name" value="R3H_dom"/>
</dbReference>
<name>A0A1M6L5S0_9FIRM</name>
<comment type="subcellular location">
    <subcellularLocation>
        <location evidence="6">Cytoplasm</location>
    </subcellularLocation>
</comment>
<dbReference type="CDD" id="cd02644">
    <property type="entry name" value="R3H_jag"/>
    <property type="match status" value="1"/>
</dbReference>
<dbReference type="InterPro" id="IPR038247">
    <property type="entry name" value="Jag_N_dom_sf"/>
</dbReference>
<evidence type="ECO:0000313" key="10">
    <source>
        <dbReference type="Proteomes" id="UP000183975"/>
    </source>
</evidence>
<dbReference type="Gene3D" id="3.30.30.80">
    <property type="entry name" value="probable RNA-binding protein from clostridium symbiosum atcc 14940"/>
    <property type="match status" value="1"/>
</dbReference>
<keyword evidence="2 6" id="KW-0694">RNA-binding</keyword>